<sequence>MPHLADWIAFCLDQPVKHQNQSLMQQKKALEPGVLTMISQLAFYLDGAASRVGDDLAGDLPANKKLSRLTSFVMWGKTGVAADLLFQGQERWWKTALRSAGMKKAGYLHRLRAVVERQKHFQVQFDGSDCQTVPTEIFHVFSPTLNIGGYGPPQAWASDGPSRLSFVLVVIPQAWQNLHTLEAGCSELDEVMRTCHALPHVHGDLTQQVPTGSLPASSLPFSEQQRVLQDLPLQGVQWCYTHSAMCSTRQRADVDFSGLPCQENSRANRLRQFFEGRFGPLYGTWAKSHKAAKTPLVILENTLDIPMVPLRALMAPDYLAYQIFLHPRDVGFAGVSRPRTFVYFCHQETCEYRADLYEALGRVTKTLSSFVHTKPSDYRVSSPSARQLDCMEMSRKRKIDTSSVWYLLTEREQLLVQQLDADYLRMYGRAPSQDVDLVYFLGDRYEFCRAWSAASRAIPTYRRNSARYLHRSSMTFLSSQDKLASLGWPVAPECAEEMGVEPFPCLDPKQADKMCGNSMHLGCAGIVLLVGLTCFGLRQKAPVNRS</sequence>
<dbReference type="AlphaFoldDB" id="A0A812Z5E1"/>
<evidence type="ECO:0000313" key="2">
    <source>
        <dbReference type="Proteomes" id="UP000601435"/>
    </source>
</evidence>
<comment type="caution">
    <text evidence="1">The sequence shown here is derived from an EMBL/GenBank/DDBJ whole genome shotgun (WGS) entry which is preliminary data.</text>
</comment>
<keyword evidence="2" id="KW-1185">Reference proteome</keyword>
<organism evidence="1 2">
    <name type="scientific">Symbiodinium necroappetens</name>
    <dbReference type="NCBI Taxonomy" id="1628268"/>
    <lineage>
        <taxon>Eukaryota</taxon>
        <taxon>Sar</taxon>
        <taxon>Alveolata</taxon>
        <taxon>Dinophyceae</taxon>
        <taxon>Suessiales</taxon>
        <taxon>Symbiodiniaceae</taxon>
        <taxon>Symbiodinium</taxon>
    </lineage>
</organism>
<evidence type="ECO:0000313" key="1">
    <source>
        <dbReference type="EMBL" id="CAE7810994.1"/>
    </source>
</evidence>
<dbReference type="EMBL" id="CAJNJA010045646">
    <property type="protein sequence ID" value="CAE7810994.1"/>
    <property type="molecule type" value="Genomic_DNA"/>
</dbReference>
<dbReference type="OrthoDB" id="406457at2759"/>
<protein>
    <submittedName>
        <fullName evidence="1">Uncharacterized protein</fullName>
    </submittedName>
</protein>
<dbReference type="InterPro" id="IPR029063">
    <property type="entry name" value="SAM-dependent_MTases_sf"/>
</dbReference>
<accession>A0A812Z5E1</accession>
<name>A0A812Z5E1_9DINO</name>
<reference evidence="1" key="1">
    <citation type="submission" date="2021-02" db="EMBL/GenBank/DDBJ databases">
        <authorList>
            <person name="Dougan E. K."/>
            <person name="Rhodes N."/>
            <person name="Thang M."/>
            <person name="Chan C."/>
        </authorList>
    </citation>
    <scope>NUCLEOTIDE SEQUENCE</scope>
</reference>
<dbReference type="SUPFAM" id="SSF53335">
    <property type="entry name" value="S-adenosyl-L-methionine-dependent methyltransferases"/>
    <property type="match status" value="1"/>
</dbReference>
<dbReference type="Proteomes" id="UP000601435">
    <property type="component" value="Unassembled WGS sequence"/>
</dbReference>
<gene>
    <name evidence="1" type="ORF">SNEC2469_LOCUS24021</name>
</gene>
<proteinExistence type="predicted"/>